<reference evidence="11 12" key="1">
    <citation type="submission" date="2020-07" db="EMBL/GenBank/DDBJ databases">
        <title>Sequencing the genomes of 1000 actinobacteria strains.</title>
        <authorList>
            <person name="Klenk H.-P."/>
        </authorList>
    </citation>
    <scope>NUCLEOTIDE SEQUENCE [LARGE SCALE GENOMIC DNA]</scope>
    <source>
        <strain evidence="11 12">DSM 21349</strain>
    </source>
</reference>
<evidence type="ECO:0000256" key="5">
    <source>
        <dbReference type="ARBA" id="ARBA00022741"/>
    </source>
</evidence>
<dbReference type="AlphaFoldDB" id="A0A7W3PAP8"/>
<comment type="pathway">
    <text evidence="1">Carbohydrate acid metabolism.</text>
</comment>
<dbReference type="GO" id="GO:0019521">
    <property type="term" value="P:D-gluconate metabolic process"/>
    <property type="evidence" value="ECO:0007669"/>
    <property type="project" value="UniProtKB-KW"/>
</dbReference>
<gene>
    <name evidence="11" type="ORF">FB382_003022</name>
</gene>
<dbReference type="EMBL" id="JACGXA010000001">
    <property type="protein sequence ID" value="MBA8804731.1"/>
    <property type="molecule type" value="Genomic_DNA"/>
</dbReference>
<protein>
    <recommendedName>
        <fullName evidence="3 10">Gluconokinase</fullName>
        <ecNumber evidence="3 10">2.7.1.12</ecNumber>
    </recommendedName>
</protein>
<keyword evidence="5 10" id="KW-0547">Nucleotide-binding</keyword>
<dbReference type="InterPro" id="IPR027417">
    <property type="entry name" value="P-loop_NTPase"/>
</dbReference>
<evidence type="ECO:0000256" key="4">
    <source>
        <dbReference type="ARBA" id="ARBA00022679"/>
    </source>
</evidence>
<evidence type="ECO:0000256" key="2">
    <source>
        <dbReference type="ARBA" id="ARBA00008420"/>
    </source>
</evidence>
<dbReference type="GO" id="GO:0005524">
    <property type="term" value="F:ATP binding"/>
    <property type="evidence" value="ECO:0007669"/>
    <property type="project" value="UniProtKB-KW"/>
</dbReference>
<dbReference type="PANTHER" id="PTHR43442">
    <property type="entry name" value="GLUCONOKINASE-RELATED"/>
    <property type="match status" value="1"/>
</dbReference>
<dbReference type="CDD" id="cd02021">
    <property type="entry name" value="GntK"/>
    <property type="match status" value="1"/>
</dbReference>
<keyword evidence="7 10" id="KW-0067">ATP-binding</keyword>
<keyword evidence="6 10" id="KW-0418">Kinase</keyword>
<dbReference type="InterPro" id="IPR031322">
    <property type="entry name" value="Shikimate/glucono_kinase"/>
</dbReference>
<dbReference type="Proteomes" id="UP000580910">
    <property type="component" value="Unassembled WGS sequence"/>
</dbReference>
<sequence>MSHPLLVVMGVSGSGKSTVGAALAQRLGVPFEDADDLHPAANIAKMSAGQPLDDRDREPWLERIGEWLATRADGGVVSCSALKRSYRDHLRRHVPALEFVHLEGSHEVIARRQASRPGHFMPASLLASQFATLEPLEADERGIVVDVDQSVDAIVEQAVTRITATPGTAPTPDEEN</sequence>
<dbReference type="GO" id="GO:0005737">
    <property type="term" value="C:cytoplasm"/>
    <property type="evidence" value="ECO:0007669"/>
    <property type="project" value="TreeGrafter"/>
</dbReference>
<dbReference type="FunFam" id="3.40.50.300:FF:000522">
    <property type="entry name" value="Gluconokinase"/>
    <property type="match status" value="1"/>
</dbReference>
<evidence type="ECO:0000256" key="1">
    <source>
        <dbReference type="ARBA" id="ARBA00004761"/>
    </source>
</evidence>
<evidence type="ECO:0000256" key="7">
    <source>
        <dbReference type="ARBA" id="ARBA00022840"/>
    </source>
</evidence>
<proteinExistence type="inferred from homology"/>
<dbReference type="SUPFAM" id="SSF52540">
    <property type="entry name" value="P-loop containing nucleoside triphosphate hydrolases"/>
    <property type="match status" value="1"/>
</dbReference>
<accession>A0A7W3PAP8</accession>
<dbReference type="RefSeq" id="WP_182540472.1">
    <property type="nucleotide sequence ID" value="NZ_JACGXA010000001.1"/>
</dbReference>
<evidence type="ECO:0000256" key="6">
    <source>
        <dbReference type="ARBA" id="ARBA00022777"/>
    </source>
</evidence>
<keyword evidence="8" id="KW-0311">Gluconate utilization</keyword>
<dbReference type="Pfam" id="PF01202">
    <property type="entry name" value="SKI"/>
    <property type="match status" value="1"/>
</dbReference>
<keyword evidence="4 10" id="KW-0808">Transferase</keyword>
<dbReference type="Gene3D" id="3.40.50.300">
    <property type="entry name" value="P-loop containing nucleotide triphosphate hydrolases"/>
    <property type="match status" value="1"/>
</dbReference>
<dbReference type="GO" id="GO:0046316">
    <property type="term" value="F:gluconokinase activity"/>
    <property type="evidence" value="ECO:0007669"/>
    <property type="project" value="UniProtKB-EC"/>
</dbReference>
<keyword evidence="12" id="KW-1185">Reference proteome</keyword>
<evidence type="ECO:0000256" key="3">
    <source>
        <dbReference type="ARBA" id="ARBA00012054"/>
    </source>
</evidence>
<dbReference type="PANTHER" id="PTHR43442:SF3">
    <property type="entry name" value="GLUCONOKINASE-RELATED"/>
    <property type="match status" value="1"/>
</dbReference>
<dbReference type="EC" id="2.7.1.12" evidence="3 10"/>
<evidence type="ECO:0000313" key="11">
    <source>
        <dbReference type="EMBL" id="MBA8804731.1"/>
    </source>
</evidence>
<dbReference type="NCBIfam" id="TIGR01313">
    <property type="entry name" value="therm_gnt_kin"/>
    <property type="match status" value="1"/>
</dbReference>
<comment type="catalytic activity">
    <reaction evidence="9 10">
        <text>D-gluconate + ATP = 6-phospho-D-gluconate + ADP + H(+)</text>
        <dbReference type="Rhea" id="RHEA:19433"/>
        <dbReference type="ChEBI" id="CHEBI:15378"/>
        <dbReference type="ChEBI" id="CHEBI:18391"/>
        <dbReference type="ChEBI" id="CHEBI:30616"/>
        <dbReference type="ChEBI" id="CHEBI:58759"/>
        <dbReference type="ChEBI" id="CHEBI:456216"/>
        <dbReference type="EC" id="2.7.1.12"/>
    </reaction>
</comment>
<name>A0A7W3PAP8_9ACTN</name>
<comment type="similarity">
    <text evidence="2 10">Belongs to the gluconokinase GntK/GntV family.</text>
</comment>
<comment type="caution">
    <text evidence="11">The sequence shown here is derived from an EMBL/GenBank/DDBJ whole genome shotgun (WGS) entry which is preliminary data.</text>
</comment>
<organism evidence="11 12">
    <name type="scientific">Nocardioides ginsengisegetis</name>
    <dbReference type="NCBI Taxonomy" id="661491"/>
    <lineage>
        <taxon>Bacteria</taxon>
        <taxon>Bacillati</taxon>
        <taxon>Actinomycetota</taxon>
        <taxon>Actinomycetes</taxon>
        <taxon>Propionibacteriales</taxon>
        <taxon>Nocardioidaceae</taxon>
        <taxon>Nocardioides</taxon>
    </lineage>
</organism>
<evidence type="ECO:0000313" key="12">
    <source>
        <dbReference type="Proteomes" id="UP000580910"/>
    </source>
</evidence>
<evidence type="ECO:0000256" key="10">
    <source>
        <dbReference type="RuleBase" id="RU363066"/>
    </source>
</evidence>
<dbReference type="InterPro" id="IPR006001">
    <property type="entry name" value="Therm_gnt_kin"/>
</dbReference>
<evidence type="ECO:0000256" key="9">
    <source>
        <dbReference type="ARBA" id="ARBA00048090"/>
    </source>
</evidence>
<evidence type="ECO:0000256" key="8">
    <source>
        <dbReference type="ARBA" id="ARBA00023064"/>
    </source>
</evidence>